<name>A0A4Y8PH89_9BACT</name>
<dbReference type="PANTHER" id="PTHR23300:SF0">
    <property type="entry name" value="METHANETHIOL OXIDASE"/>
    <property type="match status" value="1"/>
</dbReference>
<dbReference type="PANTHER" id="PTHR23300">
    <property type="entry name" value="METHANETHIOL OXIDASE"/>
    <property type="match status" value="1"/>
</dbReference>
<evidence type="ECO:0000313" key="2">
    <source>
        <dbReference type="EMBL" id="TFE71058.1"/>
    </source>
</evidence>
<dbReference type="AlphaFoldDB" id="A0A4Y8PH89"/>
<keyword evidence="3" id="KW-1185">Reference proteome</keyword>
<accession>A0A4Y8PH89</accession>
<dbReference type="GO" id="GO:0008430">
    <property type="term" value="F:selenium binding"/>
    <property type="evidence" value="ECO:0007669"/>
    <property type="project" value="InterPro"/>
</dbReference>
<comment type="caution">
    <text evidence="2">The sequence shown here is derived from an EMBL/GenBank/DDBJ whole genome shotgun (WGS) entry which is preliminary data.</text>
</comment>
<dbReference type="OrthoDB" id="9768634at2"/>
<reference evidence="2 3" key="1">
    <citation type="submission" date="2016-05" db="EMBL/GenBank/DDBJ databases">
        <title>Diversity and Homogeneity among Thermoacidophilic Verrucomicrobia Methanotrophs Linked with Geographical Origin.</title>
        <authorList>
            <person name="Erikstad H.-A."/>
            <person name="Smestad N.B."/>
            <person name="Ceballos R.M."/>
            <person name="Birkeland N.-K."/>
        </authorList>
    </citation>
    <scope>NUCLEOTIDE SEQUENCE [LARGE SCALE GENOMIC DNA]</scope>
    <source>
        <strain evidence="2 3">Phi</strain>
    </source>
</reference>
<dbReference type="InterPro" id="IPR008826">
    <property type="entry name" value="Se-bd"/>
</dbReference>
<dbReference type="RefSeq" id="WP_134439425.1">
    <property type="nucleotide sequence ID" value="NZ_LXQC01000101.1"/>
</dbReference>
<protein>
    <submittedName>
        <fullName evidence="2">Selenium-binding protein</fullName>
    </submittedName>
</protein>
<sequence length="469" mass="53277">MRWTIDPTFYPSARVAMESPPEKLAYVVALNPAAQSNGSLENPRGDILAVVDLDPDSKTYGQIVSQLEMPYPGDELHHFGWNACSSSLCPQSPHPHLERRYLVVPGLRSSRIYVIDTKPNPLFPEITKIIEPEVLKKRTGYSRPHTVHCGPEGIYVSALGNDKGEGPGGIFILDHFSFDPLGMWEIDRGPQYYAYDFWWHINQDILISSEWGTPPMVEQGVVGSLLMEGKYGHRLHLWDMRKRKHLQLLDLGEDNQMALELRPAHDPRKSYGFAGVVISRKDLSASVWLWFRDNSGWQIKKVIEIPALSVEQEKLPTLLKPFGKVPPLITDIDLSLDDKYLYVSCWGTGELRKYEVADPYNPELVGCLKIGGIGFQYSHPKNPQKALNGGPQMVEVSRDGKRIYLTNSLYWAWDEQFYPSGIEGWMVKIQSTPKSFEFEKDFFIEFAGFRPHQVRLQGGDSSTDSFCFP</sequence>
<evidence type="ECO:0000313" key="3">
    <source>
        <dbReference type="Proteomes" id="UP000297713"/>
    </source>
</evidence>
<gene>
    <name evidence="2" type="ORF">A7Q10_05425</name>
</gene>
<comment type="similarity">
    <text evidence="1">Belongs to the selenium-binding protein family.</text>
</comment>
<dbReference type="Proteomes" id="UP000297713">
    <property type="component" value="Unassembled WGS sequence"/>
</dbReference>
<dbReference type="EMBL" id="LXQC01000101">
    <property type="protein sequence ID" value="TFE71058.1"/>
    <property type="molecule type" value="Genomic_DNA"/>
</dbReference>
<organism evidence="2 3">
    <name type="scientific">Methylacidiphilum caldifontis</name>
    <dbReference type="NCBI Taxonomy" id="2795386"/>
    <lineage>
        <taxon>Bacteria</taxon>
        <taxon>Pseudomonadati</taxon>
        <taxon>Verrucomicrobiota</taxon>
        <taxon>Methylacidiphilae</taxon>
        <taxon>Methylacidiphilales</taxon>
        <taxon>Methylacidiphilaceae</taxon>
        <taxon>Methylacidiphilum (ex Ratnadevi et al. 2023)</taxon>
    </lineage>
</organism>
<proteinExistence type="inferred from homology"/>
<evidence type="ECO:0000256" key="1">
    <source>
        <dbReference type="ARBA" id="ARBA00005606"/>
    </source>
</evidence>
<dbReference type="Pfam" id="PF05694">
    <property type="entry name" value="SBP56"/>
    <property type="match status" value="1"/>
</dbReference>
<dbReference type="SUPFAM" id="SSF75011">
    <property type="entry name" value="3-carboxy-cis,cis-mucoante lactonizing enzyme"/>
    <property type="match status" value="1"/>
</dbReference>